<proteinExistence type="predicted"/>
<protein>
    <submittedName>
        <fullName evidence="2">Uncharacterized protein</fullName>
    </submittedName>
</protein>
<accession>X0CCU4</accession>
<gene>
    <name evidence="2" type="ORF">FOQG_15024</name>
</gene>
<feature type="region of interest" description="Disordered" evidence="1">
    <location>
        <begin position="1"/>
        <end position="63"/>
    </location>
</feature>
<dbReference type="Proteomes" id="UP000030663">
    <property type="component" value="Unassembled WGS sequence"/>
</dbReference>
<feature type="compositionally biased region" description="Basic and acidic residues" evidence="1">
    <location>
        <begin position="18"/>
        <end position="32"/>
    </location>
</feature>
<evidence type="ECO:0000256" key="1">
    <source>
        <dbReference type="SAM" id="MobiDB-lite"/>
    </source>
</evidence>
<keyword evidence="3" id="KW-1185">Reference proteome</keyword>
<reference evidence="2 3" key="1">
    <citation type="submission" date="2011-11" db="EMBL/GenBank/DDBJ databases">
        <title>The Genome Sequence of Fusarium oxysporum PHW815.</title>
        <authorList>
            <consortium name="The Broad Institute Genome Sequencing Platform"/>
            <person name="Ma L.-J."/>
            <person name="Gale L.R."/>
            <person name="Schwartz D.C."/>
            <person name="Zhou S."/>
            <person name="Corby-Kistler H."/>
            <person name="Young S.K."/>
            <person name="Zeng Q."/>
            <person name="Gargeya S."/>
            <person name="Fitzgerald M."/>
            <person name="Haas B."/>
            <person name="Abouelleil A."/>
            <person name="Alvarado L."/>
            <person name="Arachchi H.M."/>
            <person name="Berlin A."/>
            <person name="Brown A."/>
            <person name="Chapman S.B."/>
            <person name="Chen Z."/>
            <person name="Dunbar C."/>
            <person name="Freedman E."/>
            <person name="Gearin G."/>
            <person name="Goldberg J."/>
            <person name="Griggs A."/>
            <person name="Gujja S."/>
            <person name="Heiman D."/>
            <person name="Howarth C."/>
            <person name="Larson L."/>
            <person name="Lui A."/>
            <person name="MacDonald P.J.P."/>
            <person name="Montmayeur A."/>
            <person name="Murphy C."/>
            <person name="Neiman D."/>
            <person name="Pearson M."/>
            <person name="Priest M."/>
            <person name="Roberts A."/>
            <person name="Saif S."/>
            <person name="Shea T."/>
            <person name="Shenoy N."/>
            <person name="Sisk P."/>
            <person name="Stolte C."/>
            <person name="Sykes S."/>
            <person name="Wortman J."/>
            <person name="Nusbaum C."/>
            <person name="Birren B."/>
        </authorList>
    </citation>
    <scope>NUCLEOTIDE SEQUENCE [LARGE SCALE GENOMIC DNA]</scope>
    <source>
        <strain evidence="2 3">54005</strain>
    </source>
</reference>
<dbReference type="EMBL" id="JH658443">
    <property type="protein sequence ID" value="EXK80482.1"/>
    <property type="molecule type" value="Genomic_DNA"/>
</dbReference>
<dbReference type="AlphaFoldDB" id="X0CCU4"/>
<evidence type="ECO:0000313" key="2">
    <source>
        <dbReference type="EMBL" id="EXK80482.1"/>
    </source>
</evidence>
<evidence type="ECO:0000313" key="3">
    <source>
        <dbReference type="Proteomes" id="UP000030663"/>
    </source>
</evidence>
<sequence>MTPLFDVKTIESSGETDVQSRDTTRQLKDTATETRMTTRKTTRNVPTEVHKSSGSSSSSSDGRAMLQNWLDLPGEWHRETRRLQEALKRQMEIMGELLEAVAKQQETMDEMEKQMTEKFQLVHEHLKTIVGIHLLHSSRSYAGVKRSSTCMPQTAPRTATSTVSLIPTDTLYCTIDVLRLQDDDTRRLAGTIRATVENQTRAELDNFT</sequence>
<name>X0CCU4_FUSOX</name>
<organism evidence="2 3">
    <name type="scientific">Fusarium oxysporum f. sp. raphani 54005</name>
    <dbReference type="NCBI Taxonomy" id="1089458"/>
    <lineage>
        <taxon>Eukaryota</taxon>
        <taxon>Fungi</taxon>
        <taxon>Dikarya</taxon>
        <taxon>Ascomycota</taxon>
        <taxon>Pezizomycotina</taxon>
        <taxon>Sordariomycetes</taxon>
        <taxon>Hypocreomycetidae</taxon>
        <taxon>Hypocreales</taxon>
        <taxon>Nectriaceae</taxon>
        <taxon>Fusarium</taxon>
        <taxon>Fusarium oxysporum species complex</taxon>
    </lineage>
</organism>
<dbReference type="HOGENOM" id="CLU_106364_0_0_1"/>